<feature type="region of interest" description="Disordered" evidence="1">
    <location>
        <begin position="1"/>
        <end position="21"/>
    </location>
</feature>
<evidence type="ECO:0000256" key="1">
    <source>
        <dbReference type="SAM" id="MobiDB-lite"/>
    </source>
</evidence>
<sequence>MHHINSNQDTASNTSHFSNTASSEISDFSNASMTVGSLSHRSQFFSESSFSSTDSENNGARDTIDDEFIDEISDLSDLRSSLGTIEGSAYWSPEVPEDNRSRNETNDLNETRNVRNNRGIIVNGTRYLRDLSILVRGSIVENFRFYSQLYCEIFDYFLFRILGFLREKSSYIIKTFEIFLITTFIIWMSFDIQLLPDEVTHFVCLNSPVVISQTFLPHCENFFVPDFSKLVEAQIQIHRELSKPFELQSNTEIPHKSEISFELSLDSLARDIQESVLATRDLIDLVKDKSYEQQQQQASESGSYKIESPEPGSPDFVYSEYDPFSSFESTSFDYKTPSDFKLTKFHGPEITNIENQIIKELIEYSDNSFEVVKELKRLQLLVHNSLDGTINLIVFTLESLISIKEKSLSLQQYKQLKEMTGVRNLLSGKRRDLKGSASRFIDLDNNDSMNLDWNEGDGISFRQCKQVRDIYKVLLLATNEDLRKLYLGAYAALEGLRYIQKSQFIISNLFSAYEEFHYYNYHNSNTNIQNLNLFSNFWSFFGNHESDDNNKEETKIFEKTMKLFKTIDRQQNVVNEYILNIIDHVKDVQKKLKKLRGDFVIPGHVERAGSNMIKMIRSFEDRISKENELKVQLIHMKKRLLELRQEKNYV</sequence>
<proteinExistence type="predicted"/>
<reference evidence="2" key="1">
    <citation type="submission" date="2021-06" db="EMBL/GenBank/DDBJ databases">
        <authorList>
            <person name="Kallberg Y."/>
            <person name="Tangrot J."/>
            <person name="Rosling A."/>
        </authorList>
    </citation>
    <scope>NUCLEOTIDE SEQUENCE</scope>
    <source>
        <strain evidence="2">CL551</strain>
    </source>
</reference>
<name>A0A9N8YN07_9GLOM</name>
<evidence type="ECO:0000313" key="2">
    <source>
        <dbReference type="EMBL" id="CAG8444702.1"/>
    </source>
</evidence>
<evidence type="ECO:0000313" key="3">
    <source>
        <dbReference type="Proteomes" id="UP000789342"/>
    </source>
</evidence>
<keyword evidence="3" id="KW-1185">Reference proteome</keyword>
<protein>
    <submittedName>
        <fullName evidence="2">11733_t:CDS:1</fullName>
    </submittedName>
</protein>
<comment type="caution">
    <text evidence="2">The sequence shown here is derived from an EMBL/GenBank/DDBJ whole genome shotgun (WGS) entry which is preliminary data.</text>
</comment>
<dbReference type="Proteomes" id="UP000789342">
    <property type="component" value="Unassembled WGS sequence"/>
</dbReference>
<dbReference type="AlphaFoldDB" id="A0A9N8YN07"/>
<feature type="region of interest" description="Disordered" evidence="1">
    <location>
        <begin position="89"/>
        <end position="110"/>
    </location>
</feature>
<feature type="compositionally biased region" description="Basic and acidic residues" evidence="1">
    <location>
        <begin position="97"/>
        <end position="110"/>
    </location>
</feature>
<gene>
    <name evidence="2" type="ORF">AMORRO_LOCUS533</name>
</gene>
<dbReference type="EMBL" id="CAJVPV010000147">
    <property type="protein sequence ID" value="CAG8444702.1"/>
    <property type="molecule type" value="Genomic_DNA"/>
</dbReference>
<organism evidence="2 3">
    <name type="scientific">Acaulospora morrowiae</name>
    <dbReference type="NCBI Taxonomy" id="94023"/>
    <lineage>
        <taxon>Eukaryota</taxon>
        <taxon>Fungi</taxon>
        <taxon>Fungi incertae sedis</taxon>
        <taxon>Mucoromycota</taxon>
        <taxon>Glomeromycotina</taxon>
        <taxon>Glomeromycetes</taxon>
        <taxon>Diversisporales</taxon>
        <taxon>Acaulosporaceae</taxon>
        <taxon>Acaulospora</taxon>
    </lineage>
</organism>
<accession>A0A9N8YN07</accession>